<name>A0ABR3LGW5_9TELE</name>
<comment type="caution">
    <text evidence="1">The sequence shown here is derived from an EMBL/GenBank/DDBJ whole genome shotgun (WGS) entry which is preliminary data.</text>
</comment>
<keyword evidence="2" id="KW-1185">Reference proteome</keyword>
<protein>
    <submittedName>
        <fullName evidence="1">Uncharacterized protein</fullName>
    </submittedName>
</protein>
<sequence length="92" mass="10348">MGEKRFSTVYLTLKLVQDIFPELWEKLETRASLLCAETAEFILQKIKVEHAGTKVALFPPGKILHKIEDDVPPRFAEDRYNGGGFKQVGTAA</sequence>
<gene>
    <name evidence="1" type="ORF">QQF64_018698</name>
</gene>
<proteinExistence type="predicted"/>
<dbReference type="Proteomes" id="UP001558613">
    <property type="component" value="Unassembled WGS sequence"/>
</dbReference>
<accession>A0ABR3LGW5</accession>
<reference evidence="1 2" key="1">
    <citation type="submission" date="2023-09" db="EMBL/GenBank/DDBJ databases">
        <authorList>
            <person name="Wang M."/>
        </authorList>
    </citation>
    <scope>NUCLEOTIDE SEQUENCE [LARGE SCALE GENOMIC DNA]</scope>
    <source>
        <strain evidence="1">GT-2023</strain>
        <tissue evidence="1">Liver</tissue>
    </source>
</reference>
<organism evidence="1 2">
    <name type="scientific">Cirrhinus molitorella</name>
    <name type="common">mud carp</name>
    <dbReference type="NCBI Taxonomy" id="172907"/>
    <lineage>
        <taxon>Eukaryota</taxon>
        <taxon>Metazoa</taxon>
        <taxon>Chordata</taxon>
        <taxon>Craniata</taxon>
        <taxon>Vertebrata</taxon>
        <taxon>Euteleostomi</taxon>
        <taxon>Actinopterygii</taxon>
        <taxon>Neopterygii</taxon>
        <taxon>Teleostei</taxon>
        <taxon>Ostariophysi</taxon>
        <taxon>Cypriniformes</taxon>
        <taxon>Cyprinidae</taxon>
        <taxon>Labeoninae</taxon>
        <taxon>Labeonini</taxon>
        <taxon>Cirrhinus</taxon>
    </lineage>
</organism>
<evidence type="ECO:0000313" key="1">
    <source>
        <dbReference type="EMBL" id="KAL1250902.1"/>
    </source>
</evidence>
<evidence type="ECO:0000313" key="2">
    <source>
        <dbReference type="Proteomes" id="UP001558613"/>
    </source>
</evidence>
<dbReference type="EMBL" id="JAYMGO010000022">
    <property type="protein sequence ID" value="KAL1250902.1"/>
    <property type="molecule type" value="Genomic_DNA"/>
</dbReference>